<dbReference type="HOGENOM" id="CLU_013516_3_1_1"/>
<dbReference type="OrthoDB" id="10006023at2759"/>
<feature type="repeat" description="TPR" evidence="6">
    <location>
        <begin position="547"/>
        <end position="580"/>
    </location>
</feature>
<dbReference type="GO" id="GO:0005778">
    <property type="term" value="C:peroxisomal membrane"/>
    <property type="evidence" value="ECO:0007669"/>
    <property type="project" value="TreeGrafter"/>
</dbReference>
<dbReference type="InterPro" id="IPR024111">
    <property type="entry name" value="PEX5/PEX5L"/>
</dbReference>
<evidence type="ECO:0000256" key="4">
    <source>
        <dbReference type="ARBA" id="ARBA00022737"/>
    </source>
</evidence>
<dbReference type="SUPFAM" id="SSF48452">
    <property type="entry name" value="TPR-like"/>
    <property type="match status" value="1"/>
</dbReference>
<evidence type="ECO:0000313" key="8">
    <source>
        <dbReference type="Proteomes" id="UP000027265"/>
    </source>
</evidence>
<evidence type="ECO:0000256" key="5">
    <source>
        <dbReference type="ARBA" id="ARBA00022803"/>
    </source>
</evidence>
<gene>
    <name evidence="7" type="ORF">JAAARDRAFT_35329</name>
</gene>
<feature type="repeat" description="TPR" evidence="6">
    <location>
        <begin position="513"/>
        <end position="546"/>
    </location>
</feature>
<comment type="subcellular location">
    <subcellularLocation>
        <location evidence="1">Cytoplasm</location>
    </subcellularLocation>
</comment>
<sequence length="658" mass="72170">MSLQGLISGSECALPANPLSQVLKHAEGDRSLQQDRIAGPSSSRLHHLPGTTAHTANDRDLALAQQFFERGGHNPAGASLSLPPHLPPVEMGRLMEMSRVQSGGLNHAWPEARASEVNPFHGVEEIKTPGAWAAEFSTPSHPIMTGSSQQSMVGAAFQQQTPYGASGMYSPPMMNMYGMNPVGIQSAYAGLDPRYNASLEQTQNKGKGKEVDFDTAFAQAAASLNVVQAGETQSAAPQEDLTSLEARLKDVRLEESTVRDADDGVLASDFKHYWDQLQSSDIPPPVEDLAKWEAEFNQLMTAQREDTDFYNYGDAMQSAWDNGLGDYGDATPVDALKFDEEGLPIFSDYAFEPNNKYLGASTSTRSLLGDAKELLERNGSLSEVALLLEAAIQKGELGEGGYETWILLGETRNMDEREEMGMRALAEGVKRATESGAAPAGMLSLAISYTNENYDRAAHTMLLRWLQARFPSLPIAEETLESVKHSSWDSHNRITDIFLQVARSQHSQGTVDPDVQIGLGVMFYTQGDFDRAKDCFESALALRPKDYLLWNRLGSCLSNGNKPEEALGIYREALALRPTYTRAIYNVGVACLNIGAHKEAAEHFLSALALQDSTGGEKSEQLWFTLRRTFFAMDRTDLAEKTKTRPAVETFRSEGFDF</sequence>
<dbReference type="AlphaFoldDB" id="A0A067PSC2"/>
<name>A0A067PSC2_9AGAM</name>
<dbReference type="PANTHER" id="PTHR10130:SF9">
    <property type="entry name" value="PEROXISOMAL TARGETING SIGNAL RECEPTOR"/>
    <property type="match status" value="1"/>
</dbReference>
<keyword evidence="5 6" id="KW-0802">TPR repeat</keyword>
<protein>
    <submittedName>
        <fullName evidence="7">Uncharacterized protein</fullName>
    </submittedName>
</protein>
<evidence type="ECO:0000256" key="3">
    <source>
        <dbReference type="ARBA" id="ARBA00022490"/>
    </source>
</evidence>
<comment type="similarity">
    <text evidence="2">Belongs to the peroxisomal targeting signal receptor family.</text>
</comment>
<dbReference type="Proteomes" id="UP000027265">
    <property type="component" value="Unassembled WGS sequence"/>
</dbReference>
<evidence type="ECO:0000313" key="7">
    <source>
        <dbReference type="EMBL" id="KDQ57639.1"/>
    </source>
</evidence>
<reference evidence="8" key="1">
    <citation type="journal article" date="2014" name="Proc. Natl. Acad. Sci. U.S.A.">
        <title>Extensive sampling of basidiomycete genomes demonstrates inadequacy of the white-rot/brown-rot paradigm for wood decay fungi.</title>
        <authorList>
            <person name="Riley R."/>
            <person name="Salamov A.A."/>
            <person name="Brown D.W."/>
            <person name="Nagy L.G."/>
            <person name="Floudas D."/>
            <person name="Held B.W."/>
            <person name="Levasseur A."/>
            <person name="Lombard V."/>
            <person name="Morin E."/>
            <person name="Otillar R."/>
            <person name="Lindquist E.A."/>
            <person name="Sun H."/>
            <person name="LaButti K.M."/>
            <person name="Schmutz J."/>
            <person name="Jabbour D."/>
            <person name="Luo H."/>
            <person name="Baker S.E."/>
            <person name="Pisabarro A.G."/>
            <person name="Walton J.D."/>
            <person name="Blanchette R.A."/>
            <person name="Henrissat B."/>
            <person name="Martin F."/>
            <person name="Cullen D."/>
            <person name="Hibbett D.S."/>
            <person name="Grigoriev I.V."/>
        </authorList>
    </citation>
    <scope>NUCLEOTIDE SEQUENCE [LARGE SCALE GENOMIC DNA]</scope>
    <source>
        <strain evidence="8">MUCL 33604</strain>
    </source>
</reference>
<dbReference type="Gene3D" id="1.25.40.10">
    <property type="entry name" value="Tetratricopeptide repeat domain"/>
    <property type="match status" value="1"/>
</dbReference>
<evidence type="ECO:0000256" key="1">
    <source>
        <dbReference type="ARBA" id="ARBA00004496"/>
    </source>
</evidence>
<dbReference type="InParanoid" id="A0A067PSC2"/>
<dbReference type="FunCoup" id="A0A067PSC2">
    <property type="interactions" value="87"/>
</dbReference>
<dbReference type="InterPro" id="IPR011990">
    <property type="entry name" value="TPR-like_helical_dom_sf"/>
</dbReference>
<dbReference type="EMBL" id="KL197719">
    <property type="protein sequence ID" value="KDQ57639.1"/>
    <property type="molecule type" value="Genomic_DNA"/>
</dbReference>
<dbReference type="GO" id="GO:0005829">
    <property type="term" value="C:cytosol"/>
    <property type="evidence" value="ECO:0007669"/>
    <property type="project" value="TreeGrafter"/>
</dbReference>
<keyword evidence="4" id="KW-0677">Repeat</keyword>
<dbReference type="GO" id="GO:0005052">
    <property type="term" value="F:peroxisome matrix targeting signal-1 binding"/>
    <property type="evidence" value="ECO:0007669"/>
    <property type="project" value="TreeGrafter"/>
</dbReference>
<dbReference type="PANTHER" id="PTHR10130">
    <property type="entry name" value="PEROXISOMAL TARGETING SIGNAL 1 RECEPTOR PEX5"/>
    <property type="match status" value="1"/>
</dbReference>
<dbReference type="SMART" id="SM00028">
    <property type="entry name" value="TPR"/>
    <property type="match status" value="3"/>
</dbReference>
<dbReference type="GO" id="GO:0016560">
    <property type="term" value="P:protein import into peroxisome matrix, docking"/>
    <property type="evidence" value="ECO:0007669"/>
    <property type="project" value="TreeGrafter"/>
</dbReference>
<proteinExistence type="inferred from homology"/>
<dbReference type="STRING" id="933084.A0A067PSC2"/>
<evidence type="ECO:0000256" key="2">
    <source>
        <dbReference type="ARBA" id="ARBA00005348"/>
    </source>
</evidence>
<accession>A0A067PSC2</accession>
<organism evidence="7 8">
    <name type="scientific">Jaapia argillacea MUCL 33604</name>
    <dbReference type="NCBI Taxonomy" id="933084"/>
    <lineage>
        <taxon>Eukaryota</taxon>
        <taxon>Fungi</taxon>
        <taxon>Dikarya</taxon>
        <taxon>Basidiomycota</taxon>
        <taxon>Agaricomycotina</taxon>
        <taxon>Agaricomycetes</taxon>
        <taxon>Agaricomycetidae</taxon>
        <taxon>Jaapiales</taxon>
        <taxon>Jaapiaceae</taxon>
        <taxon>Jaapia</taxon>
    </lineage>
</organism>
<keyword evidence="3" id="KW-0963">Cytoplasm</keyword>
<dbReference type="PROSITE" id="PS50005">
    <property type="entry name" value="TPR"/>
    <property type="match status" value="2"/>
</dbReference>
<evidence type="ECO:0000256" key="6">
    <source>
        <dbReference type="PROSITE-ProRule" id="PRU00339"/>
    </source>
</evidence>
<dbReference type="InterPro" id="IPR019734">
    <property type="entry name" value="TPR_rpt"/>
</dbReference>
<dbReference type="PROSITE" id="PS50293">
    <property type="entry name" value="TPR_REGION"/>
    <property type="match status" value="1"/>
</dbReference>
<dbReference type="Pfam" id="PF13432">
    <property type="entry name" value="TPR_16"/>
    <property type="match status" value="1"/>
</dbReference>
<keyword evidence="8" id="KW-1185">Reference proteome</keyword>